<dbReference type="OrthoDB" id="608866at2759"/>
<dbReference type="InterPro" id="IPR009057">
    <property type="entry name" value="Homeodomain-like_sf"/>
</dbReference>
<evidence type="ECO:0000313" key="4">
    <source>
        <dbReference type="Proteomes" id="UP000326396"/>
    </source>
</evidence>
<reference evidence="3 4" key="1">
    <citation type="submission" date="2019-05" db="EMBL/GenBank/DDBJ databases">
        <title>Mikania micrantha, genome provides insights into the molecular mechanism of rapid growth.</title>
        <authorList>
            <person name="Liu B."/>
        </authorList>
    </citation>
    <scope>NUCLEOTIDE SEQUENCE [LARGE SCALE GENOMIC DNA]</scope>
    <source>
        <strain evidence="3">NLD-2019</strain>
        <tissue evidence="3">Leaf</tissue>
    </source>
</reference>
<evidence type="ECO:0000256" key="1">
    <source>
        <dbReference type="SAM" id="MobiDB-lite"/>
    </source>
</evidence>
<dbReference type="Proteomes" id="UP000326396">
    <property type="component" value="Linkage Group LG13"/>
</dbReference>
<name>A0A5N6PEN5_9ASTR</name>
<proteinExistence type="predicted"/>
<dbReference type="Gene3D" id="1.10.10.60">
    <property type="entry name" value="Homeodomain-like"/>
    <property type="match status" value="1"/>
</dbReference>
<protein>
    <recommendedName>
        <fullName evidence="2">Myb-like domain-containing protein</fullName>
    </recommendedName>
</protein>
<feature type="domain" description="Myb-like" evidence="2">
    <location>
        <begin position="180"/>
        <end position="210"/>
    </location>
</feature>
<accession>A0A5N6PEN5</accession>
<keyword evidence="4" id="KW-1185">Reference proteome</keyword>
<dbReference type="Pfam" id="PF00249">
    <property type="entry name" value="Myb_DNA-binding"/>
    <property type="match status" value="1"/>
</dbReference>
<dbReference type="PANTHER" id="PTHR46993">
    <property type="entry name" value="MYB TRANSCRIPTION FACTOR"/>
    <property type="match status" value="1"/>
</dbReference>
<gene>
    <name evidence="3" type="ORF">E3N88_11193</name>
</gene>
<dbReference type="EMBL" id="SZYD01000005">
    <property type="protein sequence ID" value="KAD6119922.1"/>
    <property type="molecule type" value="Genomic_DNA"/>
</dbReference>
<dbReference type="CDD" id="cd11660">
    <property type="entry name" value="SANT_TRF"/>
    <property type="match status" value="1"/>
</dbReference>
<dbReference type="AlphaFoldDB" id="A0A5N6PEN5"/>
<comment type="caution">
    <text evidence="3">The sequence shown here is derived from an EMBL/GenBank/DDBJ whole genome shotgun (WGS) entry which is preliminary data.</text>
</comment>
<sequence>MLPAHKHVALRRRRGAKLVDPVETSHDRHDYIPSPEVSKVQEALEASSFELHAVVKDPFPDALRLAESLKVSTSGENEAHDAVVGNHTNANDKDPNSSHDRKGKALEADRDDGIIKDQNRRIKSSLFERNHTAHTTEWSDSIDSYEEGSPTRPHLPTPQKRKVSPLSVYKMEKLIRQRKKKRWSILEEDTLRTGVQKYGRGNWKLILSMYRDIFEDRTEDILIWKDTVQSSYILMVEIGTSSSLKRAATTDWRAATAGGGRRREDGIDQKRCGWEFGRDADEET</sequence>
<feature type="region of interest" description="Disordered" evidence="1">
    <location>
        <begin position="137"/>
        <end position="163"/>
    </location>
</feature>
<organism evidence="3 4">
    <name type="scientific">Mikania micrantha</name>
    <name type="common">bitter vine</name>
    <dbReference type="NCBI Taxonomy" id="192012"/>
    <lineage>
        <taxon>Eukaryota</taxon>
        <taxon>Viridiplantae</taxon>
        <taxon>Streptophyta</taxon>
        <taxon>Embryophyta</taxon>
        <taxon>Tracheophyta</taxon>
        <taxon>Spermatophyta</taxon>
        <taxon>Magnoliopsida</taxon>
        <taxon>eudicotyledons</taxon>
        <taxon>Gunneridae</taxon>
        <taxon>Pentapetalae</taxon>
        <taxon>asterids</taxon>
        <taxon>campanulids</taxon>
        <taxon>Asterales</taxon>
        <taxon>Asteraceae</taxon>
        <taxon>Asteroideae</taxon>
        <taxon>Heliantheae alliance</taxon>
        <taxon>Eupatorieae</taxon>
        <taxon>Mikania</taxon>
    </lineage>
</organism>
<dbReference type="PANTHER" id="PTHR46993:SF6">
    <property type="entry name" value="MYB TRANSCRIPTION FACTOR"/>
    <property type="match status" value="1"/>
</dbReference>
<feature type="compositionally biased region" description="Basic and acidic residues" evidence="1">
    <location>
        <begin position="90"/>
        <end position="113"/>
    </location>
</feature>
<feature type="region of interest" description="Disordered" evidence="1">
    <location>
        <begin position="74"/>
        <end position="113"/>
    </location>
</feature>
<evidence type="ECO:0000313" key="3">
    <source>
        <dbReference type="EMBL" id="KAD6119922.1"/>
    </source>
</evidence>
<dbReference type="InterPro" id="IPR001005">
    <property type="entry name" value="SANT/Myb"/>
</dbReference>
<dbReference type="SUPFAM" id="SSF46689">
    <property type="entry name" value="Homeodomain-like"/>
    <property type="match status" value="1"/>
</dbReference>
<evidence type="ECO:0000259" key="2">
    <source>
        <dbReference type="Pfam" id="PF00249"/>
    </source>
</evidence>